<evidence type="ECO:0000256" key="7">
    <source>
        <dbReference type="ARBA" id="ARBA00023237"/>
    </source>
</evidence>
<evidence type="ECO:0000256" key="4">
    <source>
        <dbReference type="ARBA" id="ARBA00022525"/>
    </source>
</evidence>
<comment type="subcellular location">
    <subcellularLocation>
        <location evidence="1">Cell envelope</location>
    </subcellularLocation>
    <subcellularLocation>
        <location evidence="2">Cell outer membrane</location>
    </subcellularLocation>
    <subcellularLocation>
        <location evidence="3">Secreted</location>
    </subcellularLocation>
</comment>
<feature type="transmembrane region" description="Helical" evidence="8">
    <location>
        <begin position="755"/>
        <end position="774"/>
    </location>
</feature>
<evidence type="ECO:0000256" key="6">
    <source>
        <dbReference type="ARBA" id="ARBA00023136"/>
    </source>
</evidence>
<feature type="transmembrane region" description="Helical" evidence="8">
    <location>
        <begin position="698"/>
        <end position="718"/>
    </location>
</feature>
<dbReference type="InParanoid" id="A0A1X7UMR0"/>
<evidence type="ECO:0000256" key="1">
    <source>
        <dbReference type="ARBA" id="ARBA00004196"/>
    </source>
</evidence>
<keyword evidence="6 8" id="KW-0472">Membrane</keyword>
<accession>A0A1X7UMR0</accession>
<evidence type="ECO:0000256" key="5">
    <source>
        <dbReference type="ARBA" id="ARBA00022729"/>
    </source>
</evidence>
<evidence type="ECO:0008006" key="11">
    <source>
        <dbReference type="Google" id="ProtNLM"/>
    </source>
</evidence>
<proteinExistence type="predicted"/>
<keyword evidence="8" id="KW-0812">Transmembrane</keyword>
<sequence>MSNFFVSFFVLSFIVTAVHCTVILVAGENSKRNESIISVRNLTEALELVENKTYTFNVTILLNNTKEVLNRDFRFDGITNFSLLLSDRIESSIIRCTEAGKSGLSFFNSSNISIIRVVFGNCGSELTSNLLTVVWPAVFAFEHVENITIINSIFSSSKGTALKLLNCRGQILLGQVIFSKAQVHINNRRHDLVGGGSIYILQTRGSSSITMDHCILSSNRLIGEAYTKGGAIAAVYHTANNSMNIRSSYMNGNHAMQGSCLYLAFVGTANRNTVLVTASNIYGHKCYNSTSGSRVKQKCVGTLSIQYLLDPHSLITGYNNVSFHKGMISKNVAFSGGAISVSAVRQSTKIAHTNSFSIRGIKLEYNRAEVGSTYFFSVLPGPSTGYLLMPVIEGRIISSFITNKSNVTVGQGIVYSNKMSIRVEPPILEIKESMGTGIVMSGAQLIVLPGTSVIFKENIGKLGGAIALLNQASLIVMDGSKLIFYNNTANDKGGAIYASNYFDNYALPMTRVQCTIQFSNTSSFIFQGNTADHEGNSIFATSVLSCAENKLVNYSELSPFCWSNWHYKDSTCILLPNTVYSANGEVKGMKLLYMDASVEYGSSKHIWLMMISIIVLSLIVIPLPLILLLYPLQVVQRCLHRTHLNHRALRAFMDSFQGCYRIGTEDTRDARSFSCVYFILRIVVLGVMMSAMDSVVEGMLQVMTMIMVMCLIVTVQPYKKEWNNTLDVFMFSVMILIKVTMLVQSESHQLGKGFISLSITLILLPLVYMSVYVSRKITKRCCKK</sequence>
<dbReference type="Pfam" id="PF02415">
    <property type="entry name" value="Chlam_PMP"/>
    <property type="match status" value="1"/>
</dbReference>
<keyword evidence="8" id="KW-1133">Transmembrane helix</keyword>
<feature type="transmembrane region" description="Helical" evidence="8">
    <location>
        <begin position="675"/>
        <end position="692"/>
    </location>
</feature>
<protein>
    <recommendedName>
        <fullName evidence="11">Right handed beta helix domain-containing protein</fullName>
    </recommendedName>
</protein>
<keyword evidence="7" id="KW-0998">Cell outer membrane</keyword>
<dbReference type="EnsemblMetazoa" id="Aqu2.1.28804_001">
    <property type="protein sequence ID" value="Aqu2.1.28804_001"/>
    <property type="gene ID" value="Aqu2.1.28804"/>
</dbReference>
<organism evidence="10">
    <name type="scientific">Amphimedon queenslandica</name>
    <name type="common">Sponge</name>
    <dbReference type="NCBI Taxonomy" id="400682"/>
    <lineage>
        <taxon>Eukaryota</taxon>
        <taxon>Metazoa</taxon>
        <taxon>Porifera</taxon>
        <taxon>Demospongiae</taxon>
        <taxon>Heteroscleromorpha</taxon>
        <taxon>Haplosclerida</taxon>
        <taxon>Niphatidae</taxon>
        <taxon>Amphimedon</taxon>
    </lineage>
</organism>
<evidence type="ECO:0000256" key="9">
    <source>
        <dbReference type="SAM" id="SignalP"/>
    </source>
</evidence>
<evidence type="ECO:0000256" key="3">
    <source>
        <dbReference type="ARBA" id="ARBA00004613"/>
    </source>
</evidence>
<feature type="transmembrane region" description="Helical" evidence="8">
    <location>
        <begin position="606"/>
        <end position="632"/>
    </location>
</feature>
<dbReference type="InterPro" id="IPR003368">
    <property type="entry name" value="POMP_repeat"/>
</dbReference>
<dbReference type="GO" id="GO:0005576">
    <property type="term" value="C:extracellular region"/>
    <property type="evidence" value="ECO:0007669"/>
    <property type="project" value="UniProtKB-SubCell"/>
</dbReference>
<evidence type="ECO:0000313" key="10">
    <source>
        <dbReference type="EnsemblMetazoa" id="Aqu2.1.28804_001"/>
    </source>
</evidence>
<name>A0A1X7UMR0_AMPQE</name>
<dbReference type="OrthoDB" id="5989148at2759"/>
<keyword evidence="4" id="KW-0964">Secreted</keyword>
<evidence type="ECO:0000256" key="8">
    <source>
        <dbReference type="SAM" id="Phobius"/>
    </source>
</evidence>
<feature type="transmembrane region" description="Helical" evidence="8">
    <location>
        <begin position="725"/>
        <end position="743"/>
    </location>
</feature>
<feature type="signal peptide" evidence="9">
    <location>
        <begin position="1"/>
        <end position="20"/>
    </location>
</feature>
<evidence type="ECO:0000256" key="2">
    <source>
        <dbReference type="ARBA" id="ARBA00004442"/>
    </source>
</evidence>
<dbReference type="AlphaFoldDB" id="A0A1X7UMR0"/>
<reference evidence="10" key="1">
    <citation type="submission" date="2017-05" db="UniProtKB">
        <authorList>
            <consortium name="EnsemblMetazoa"/>
        </authorList>
    </citation>
    <scope>IDENTIFICATION</scope>
</reference>
<dbReference type="NCBIfam" id="TIGR01376">
    <property type="entry name" value="POMP_repeat"/>
    <property type="match status" value="1"/>
</dbReference>
<keyword evidence="5 9" id="KW-0732">Signal</keyword>
<feature type="chain" id="PRO_5010861102" description="Right handed beta helix domain-containing protein" evidence="9">
    <location>
        <begin position="21"/>
        <end position="784"/>
    </location>
</feature>